<gene>
    <name evidence="2" type="ORF">LDC_0041</name>
</gene>
<dbReference type="EMBL" id="ADZX01000003">
    <property type="protein sequence ID" value="EFK97899.1"/>
    <property type="molecule type" value="Genomic_DNA"/>
</dbReference>
<reference evidence="2" key="2">
    <citation type="journal article" date="2011" name="Microb. Ecol.">
        <title>Taxonomic and Functional Metagenomic Profiling of the Microbial Community in the Anoxic Sediment of a Sub-saline Shallow Lake (Laguna de Carrizo, Central Spain).</title>
        <authorList>
            <person name="Ferrer M."/>
            <person name="Guazzaroni M.E."/>
            <person name="Richter M."/>
            <person name="Garcia-Salamanca A."/>
            <person name="Yarza P."/>
            <person name="Suarez-Suarez A."/>
            <person name="Solano J."/>
            <person name="Alcaide M."/>
            <person name="van Dillewijn P."/>
            <person name="Molina-Henares M.A."/>
            <person name="Lopez-Cortes N."/>
            <person name="Al-Ramahi Y."/>
            <person name="Guerrero C."/>
            <person name="Acosta A."/>
            <person name="de Eugenio L.I."/>
            <person name="Martinez V."/>
            <person name="Marques S."/>
            <person name="Rojo F."/>
            <person name="Santero E."/>
            <person name="Genilloud O."/>
            <person name="Perez-Perez J."/>
            <person name="Rossello-Mora R."/>
            <person name="Ramos J.L."/>
        </authorList>
    </citation>
    <scope>NUCLEOTIDE SEQUENCE</scope>
</reference>
<keyword evidence="1" id="KW-1133">Transmembrane helix</keyword>
<protein>
    <submittedName>
        <fullName evidence="2">Uncharacterized protein</fullName>
    </submittedName>
</protein>
<keyword evidence="1" id="KW-0472">Membrane</keyword>
<feature type="transmembrane region" description="Helical" evidence="1">
    <location>
        <begin position="12"/>
        <end position="45"/>
    </location>
</feature>
<keyword evidence="1" id="KW-0812">Transmembrane</keyword>
<organism evidence="2">
    <name type="scientific">sediment metagenome</name>
    <dbReference type="NCBI Taxonomy" id="749907"/>
    <lineage>
        <taxon>unclassified sequences</taxon>
        <taxon>metagenomes</taxon>
        <taxon>ecological metagenomes</taxon>
    </lineage>
</organism>
<evidence type="ECO:0000313" key="2">
    <source>
        <dbReference type="EMBL" id="EFK97899.1"/>
    </source>
</evidence>
<comment type="caution">
    <text evidence="2">The sequence shown here is derived from an EMBL/GenBank/DDBJ whole genome shotgun (WGS) entry which is preliminary data.</text>
</comment>
<name>D9PEW3_9ZZZZ</name>
<accession>D9PEW3</accession>
<dbReference type="AlphaFoldDB" id="D9PEW3"/>
<sequence length="67" mass="7812">MNKTSRTITGMFLIFVGIGLLIPLFFGFWITVIFSILLLILGFYILFNKDEDIIEERKDKRRANKNG</sequence>
<reference evidence="2" key="1">
    <citation type="submission" date="2010-07" db="EMBL/GenBank/DDBJ databases">
        <authorList>
            <consortium name="CONSOLIDER consortium CSD2007-00005"/>
            <person name="Guazzaroni M.-E."/>
            <person name="Richter M."/>
            <person name="Garcia-Salamanca A."/>
            <person name="Yarza P."/>
            <person name="Ferrer M."/>
        </authorList>
    </citation>
    <scope>NUCLEOTIDE SEQUENCE</scope>
</reference>
<proteinExistence type="predicted"/>
<evidence type="ECO:0000256" key="1">
    <source>
        <dbReference type="SAM" id="Phobius"/>
    </source>
</evidence>